<evidence type="ECO:0000256" key="1">
    <source>
        <dbReference type="SAM" id="MobiDB-lite"/>
    </source>
</evidence>
<gene>
    <name evidence="2" type="ORF">DLJ46_32760</name>
</gene>
<comment type="caution">
    <text evidence="2">The sequence shown here is derived from an EMBL/GenBank/DDBJ whole genome shotgun (WGS) entry which is preliminary data.</text>
</comment>
<organism evidence="2 3">
    <name type="scientific">Micromonospora globispora</name>
    <dbReference type="NCBI Taxonomy" id="1450148"/>
    <lineage>
        <taxon>Bacteria</taxon>
        <taxon>Bacillati</taxon>
        <taxon>Actinomycetota</taxon>
        <taxon>Actinomycetes</taxon>
        <taxon>Micromonosporales</taxon>
        <taxon>Micromonosporaceae</taxon>
        <taxon>Micromonospora</taxon>
    </lineage>
</organism>
<feature type="non-terminal residue" evidence="2">
    <location>
        <position position="77"/>
    </location>
</feature>
<feature type="compositionally biased region" description="Polar residues" evidence="1">
    <location>
        <begin position="1"/>
        <end position="16"/>
    </location>
</feature>
<reference evidence="3" key="1">
    <citation type="submission" date="2018-05" db="EMBL/GenBank/DDBJ databases">
        <title>Micromonospora globispora sp. nov. and Micromonospora rugosa sp. nov., isolated from marine sediment.</title>
        <authorList>
            <person name="Carro L."/>
            <person name="Aysel V."/>
            <person name="Cetin D."/>
            <person name="Igual J.M."/>
            <person name="Klenk H.-P."/>
            <person name="Trujillo M.E."/>
            <person name="Sahin N."/>
        </authorList>
    </citation>
    <scope>NUCLEOTIDE SEQUENCE [LARGE SCALE GENOMIC DNA]</scope>
    <source>
        <strain evidence="3">S2904</strain>
    </source>
</reference>
<feature type="region of interest" description="Disordered" evidence="1">
    <location>
        <begin position="1"/>
        <end position="77"/>
    </location>
</feature>
<evidence type="ECO:0000313" key="2">
    <source>
        <dbReference type="EMBL" id="PWU43170.1"/>
    </source>
</evidence>
<protein>
    <submittedName>
        <fullName evidence="2">PE-PGRS family protein</fullName>
    </submittedName>
</protein>
<sequence length="77" mass="7159">MSTPSQGSTGTWCSGESTGGAGVGSADSPQARLRGSGGGTGAEPLHRGAGGSGRVSTFVGSGRDSTFVGSGEPAGGT</sequence>
<dbReference type="Proteomes" id="UP000245683">
    <property type="component" value="Unassembled WGS sequence"/>
</dbReference>
<evidence type="ECO:0000313" key="3">
    <source>
        <dbReference type="Proteomes" id="UP000245683"/>
    </source>
</evidence>
<accession>A0A317JS63</accession>
<dbReference type="AlphaFoldDB" id="A0A317JS63"/>
<keyword evidence="3" id="KW-1185">Reference proteome</keyword>
<proteinExistence type="predicted"/>
<dbReference type="EMBL" id="QGSV01000485">
    <property type="protein sequence ID" value="PWU43170.1"/>
    <property type="molecule type" value="Genomic_DNA"/>
</dbReference>
<feature type="compositionally biased region" description="Polar residues" evidence="1">
    <location>
        <begin position="54"/>
        <end position="68"/>
    </location>
</feature>
<name>A0A317JS63_9ACTN</name>